<evidence type="ECO:0000313" key="1">
    <source>
        <dbReference type="EMBL" id="KAH9684193.1"/>
    </source>
</evidence>
<protein>
    <submittedName>
        <fullName evidence="1">ABC transporter B family member 11</fullName>
    </submittedName>
</protein>
<keyword evidence="2" id="KW-1185">Reference proteome</keyword>
<sequence length="1358" mass="147502">MEHDDNNLDTSTGQAPDQSTGNFTDKRCDHERGMNINIITVNGRIPFHKLLSFADLLDSVLMLVGTIAATGNGLCVPFVALLFGDLMDSIGQNATKTLAIHGVLKVSKKFVYLALGAGVASFFQVACWMITGERQAARIRSFYLETILRQDIAFFDKEINTGEVVGRISGDTLLIQDAIGEKVGKFIQFGASFIGGFVIAFFKGWLLTLTMLSSIPPLVIAGVVMIKLVGNLASHKQAADSLAATVVAQTIGSIRTVASFTGEQQAISSYNKCLVKSYKSSVQEGLATGLGLGASVFIIFGAYGLGVWYGAKLILEKGYSGGDVMSVIFGVLIGSMSLGQASPCLSAFAAGQAAAFKFFEAINRKPEIDLCCVNGKKLDDIRGDIELKDVNFSYPARPDEQILNGFCLLIPNGTIAALVGTSGSGKSTVISLIQRFYDPQAGEVLIDGVNLKEFQLKWIREKIGLVSQEPVLLSSSIRDNIAYGKTHATKEEIQAAAEAANASHFIKNLPQGLDTNVGEHGIQLSGGQKQRVAIARAMIKDPRILLLDEATSALDSESGRMVQEALDRVMINRTTVIVSHRLSLIRNANIIAVIQQGKIVEKGTHSELLENPYGAYNRLIRLQETGKESEKSAVNYSDSDSQPFASPKITTPKQSETESDFPASEKAKMPPDVSLSRLAYLNSPEVPSLLLGAIASMTNGIIIPIFGVMLAAMVNTLNEPKEELMRHSKHWALMFVALGAASLLTSPLSMYCFAVAGCKLIKRIRSMCFEKVVYMEVGWFDEADHSTGAIGARLSSDAALVRSLVGDTLSLLVQNTATAVVGLVIAFKACWQLALLVLAIFPLLGITGHIQMKSMKGFSANAENMYEEASQVASDAVGSIRTVASFCAEEKVMKLYKKKCEGPIKAGIRQGLMSGIGFGLSFFFFFMAYAVTFYVGAKLVDHKQATFTEVFRVFFALSMTAIGISQTSSLASDASKAKSSAASVFGLIDQVSKIDSSEYTGRTLENVMGEVQFLRVSFKYPTRPHIEVFRDLCLTIPPGKTIALVGESGSGKSTVISLLQRFYDPSSGHITLDGVEIQKLQVKWLRQQMGVVSQEPVLFSDTIRANIAYGKEGATEAEIIAAAEMANANGFISGLQEGYDTLVGERGVQLSGGQKQRVAIARAIVKEPKIFLLDEATSALDIESERVVQDALDQVMVDRTTLVVAHRLSTIKNAHLIAVTKPVIDYNSTKSPDLMTRFRIIKRLLCSTDSIFNIWQIHLLYMYSYLTFLSAFQELPDEILSTDVSVLLCAEESYSSTMLSFARPISYKRPKAIPARGQEARRPGRRQLTRRALQHENLGMTATLSPEPWRNTQDLAES</sequence>
<evidence type="ECO:0000313" key="2">
    <source>
        <dbReference type="Proteomes" id="UP000829398"/>
    </source>
</evidence>
<organism evidence="1 2">
    <name type="scientific">Citrus sinensis</name>
    <name type="common">Sweet orange</name>
    <name type="synonym">Citrus aurantium var. sinensis</name>
    <dbReference type="NCBI Taxonomy" id="2711"/>
    <lineage>
        <taxon>Eukaryota</taxon>
        <taxon>Viridiplantae</taxon>
        <taxon>Streptophyta</taxon>
        <taxon>Embryophyta</taxon>
        <taxon>Tracheophyta</taxon>
        <taxon>Spermatophyta</taxon>
        <taxon>Magnoliopsida</taxon>
        <taxon>eudicotyledons</taxon>
        <taxon>Gunneridae</taxon>
        <taxon>Pentapetalae</taxon>
        <taxon>rosids</taxon>
        <taxon>malvids</taxon>
        <taxon>Sapindales</taxon>
        <taxon>Rutaceae</taxon>
        <taxon>Aurantioideae</taxon>
        <taxon>Citrus</taxon>
    </lineage>
</organism>
<name>A0ACB8IBK7_CITSI</name>
<gene>
    <name evidence="1" type="ORF">KPL71_027921</name>
</gene>
<dbReference type="Proteomes" id="UP000829398">
    <property type="component" value="Chromosome 9"/>
</dbReference>
<comment type="caution">
    <text evidence="1">The sequence shown here is derived from an EMBL/GenBank/DDBJ whole genome shotgun (WGS) entry which is preliminary data.</text>
</comment>
<accession>A0ACB8IBK7</accession>
<dbReference type="EMBL" id="CM039178">
    <property type="protein sequence ID" value="KAH9684193.1"/>
    <property type="molecule type" value="Genomic_DNA"/>
</dbReference>
<reference evidence="2" key="1">
    <citation type="journal article" date="2023" name="Hortic. Res.">
        <title>A chromosome-level phased genome enabling allele-level studies in sweet orange: a case study on citrus Huanglongbing tolerance.</title>
        <authorList>
            <person name="Wu B."/>
            <person name="Yu Q."/>
            <person name="Deng Z."/>
            <person name="Duan Y."/>
            <person name="Luo F."/>
            <person name="Gmitter F. Jr."/>
        </authorList>
    </citation>
    <scope>NUCLEOTIDE SEQUENCE [LARGE SCALE GENOMIC DNA]</scope>
    <source>
        <strain evidence="2">cv. Valencia</strain>
    </source>
</reference>
<proteinExistence type="predicted"/>